<gene>
    <name evidence="1" type="ORF">X797_011774</name>
</gene>
<dbReference type="AlphaFoldDB" id="A0A014P1N8"/>
<dbReference type="EMBL" id="JELW01000098">
    <property type="protein sequence ID" value="EXU95152.1"/>
    <property type="molecule type" value="Genomic_DNA"/>
</dbReference>
<proteinExistence type="predicted"/>
<protein>
    <submittedName>
        <fullName evidence="1">Uncharacterized protein</fullName>
    </submittedName>
</protein>
<name>A0A014P1N8_9HYPO</name>
<comment type="caution">
    <text evidence="1">The sequence shown here is derived from an EMBL/GenBank/DDBJ whole genome shotgun (WGS) entry which is preliminary data.</text>
</comment>
<reference evidence="1 2" key="1">
    <citation type="submission" date="2014-02" db="EMBL/GenBank/DDBJ databases">
        <title>The genome sequence of the entomopathogenic fungus Metarhizium robertsii ARSEF 2575.</title>
        <authorList>
            <person name="Giuliano Garisto Donzelli B."/>
            <person name="Roe B.A."/>
            <person name="Macmil S.L."/>
            <person name="Krasnoff S.B."/>
            <person name="Gibson D.M."/>
        </authorList>
    </citation>
    <scope>NUCLEOTIDE SEQUENCE [LARGE SCALE GENOMIC DNA]</scope>
    <source>
        <strain evidence="1 2">ARSEF 2575</strain>
    </source>
</reference>
<evidence type="ECO:0000313" key="2">
    <source>
        <dbReference type="Proteomes" id="UP000030151"/>
    </source>
</evidence>
<dbReference type="HOGENOM" id="CLU_016575_2_2_1"/>
<sequence>MLLTSLVAGPVAIQMDSPLLSTSSAIRLGPHYHQKSYIASLSNGRNNNSQKNCELLIYEPASEKDIDTVYVARDSWGIKRVVFACSRDEFIFSEHAGIWWQILRISKNTGKLVAQSDGFKLRTLKYFNGNREVDTSGILWSRPPYPLRMFKAYKRDNAHPPTKMTSVVLNGQHTTGYSVCWNSRAMSFHVHKTNGPFSLCASPESRKPSGRWLYMPIAGDEWLSEVWLRSDSFRRCTLVLVTNTKRALVMGEHSRRGRRFSYELIARLSNEPSLFYLDLSDGLREVAMSVPLSQKAARTELYLPKPVSAYPQCLPTEDFFFSAASLEDVSEIKLCRVSEGISGVVLRYSDDREVSLGWVHPDHLSSPQRVDSLGMWLFVSEPRDGFPLVTDIKLSLPLADSQKYFAIQWRGQLEWWFSLRQCQLYHEGRCTRATQF</sequence>
<dbReference type="OrthoDB" id="5153231at2759"/>
<accession>A0A014P1N8</accession>
<evidence type="ECO:0000313" key="1">
    <source>
        <dbReference type="EMBL" id="EXU95152.1"/>
    </source>
</evidence>
<dbReference type="Proteomes" id="UP000030151">
    <property type="component" value="Unassembled WGS sequence"/>
</dbReference>
<organism evidence="1 2">
    <name type="scientific">Metarhizium robertsii</name>
    <dbReference type="NCBI Taxonomy" id="568076"/>
    <lineage>
        <taxon>Eukaryota</taxon>
        <taxon>Fungi</taxon>
        <taxon>Dikarya</taxon>
        <taxon>Ascomycota</taxon>
        <taxon>Pezizomycotina</taxon>
        <taxon>Sordariomycetes</taxon>
        <taxon>Hypocreomycetidae</taxon>
        <taxon>Hypocreales</taxon>
        <taxon>Clavicipitaceae</taxon>
        <taxon>Metarhizium</taxon>
    </lineage>
</organism>